<sequence length="438" mass="49010">MKKIICLLGFTFIGLSLFSQDFSSPKLDSLFTALEKHDRFMGSVALSHNGKTIYTKTIGYADIEAKKTVDVSTKFRVGSITKMFTSVLTFMAIEEGKITLDQPIADFFPNIKNASNITIGNLLNHRSGIANVTSRPDYLLWNTQPKTRQQLLELIEQGGSIFEPNSKGEYSNSNYQLLTFILEDLLKDGYANLIKTRIAEPLQLENTYMGSTINTNNHEALSYNYDTRWNKSFETHMSIPIGAGAIVSTPTDLNTFSTALFEGKLITKESLKQMKTFEDGYGMGLFEMPYFTKKGFGHNGGIDGFTSQLATFPKDRISMALTSNGNRYSNNDILIAVLAAYYDKSFNLPNFETIEVTAEDLEKYLGIYGSKQLHLKVTIAEKNGTLTAQATGQSSFPLEAVEEHAFEFHQAGVRLEFNPEEKTMLLKQGGNTYTYTRE</sequence>
<dbReference type="Proteomes" id="UP000540519">
    <property type="component" value="Unassembled WGS sequence"/>
</dbReference>
<dbReference type="PANTHER" id="PTHR46825">
    <property type="entry name" value="D-ALANYL-D-ALANINE-CARBOXYPEPTIDASE/ENDOPEPTIDASE AMPH"/>
    <property type="match status" value="1"/>
</dbReference>
<dbReference type="InterPro" id="IPR012338">
    <property type="entry name" value="Beta-lactam/transpept-like"/>
</dbReference>
<keyword evidence="2" id="KW-0378">Hydrolase</keyword>
<name>A0A7X3CZK6_9FLAO</name>
<proteinExistence type="predicted"/>
<evidence type="ECO:0000313" key="2">
    <source>
        <dbReference type="EMBL" id="MUH34351.1"/>
    </source>
</evidence>
<protein>
    <submittedName>
        <fullName evidence="2">Class A beta-lactamase-related serine hydrolase</fullName>
    </submittedName>
</protein>
<evidence type="ECO:0000313" key="3">
    <source>
        <dbReference type="Proteomes" id="UP000540519"/>
    </source>
</evidence>
<feature type="domain" description="Beta-lactamase-related" evidence="1">
    <location>
        <begin position="29"/>
        <end position="328"/>
    </location>
</feature>
<dbReference type="Gene3D" id="3.40.710.10">
    <property type="entry name" value="DD-peptidase/beta-lactamase superfamily"/>
    <property type="match status" value="1"/>
</dbReference>
<evidence type="ECO:0000259" key="1">
    <source>
        <dbReference type="Pfam" id="PF00144"/>
    </source>
</evidence>
<keyword evidence="3" id="KW-1185">Reference proteome</keyword>
<reference evidence="2 3" key="1">
    <citation type="journal article" date="2019" name="Mar. Drugs">
        <title>Comparative Genomics and CAZyme Genome Repertoires of Marine Zobellia amurskyensis KMM 3526(T) and Zobellia laminariae KMM 3676(T).</title>
        <authorList>
            <person name="Chernysheva N."/>
            <person name="Bystritskaya E."/>
            <person name="Stenkova A."/>
            <person name="Golovkin I."/>
            <person name="Nedashkovskaya O."/>
            <person name="Isaeva M."/>
        </authorList>
    </citation>
    <scope>NUCLEOTIDE SEQUENCE [LARGE SCALE GENOMIC DNA]</scope>
    <source>
        <strain evidence="2 3">KMM 3526</strain>
    </source>
</reference>
<dbReference type="PANTHER" id="PTHR46825:SF9">
    <property type="entry name" value="BETA-LACTAMASE-RELATED DOMAIN-CONTAINING PROTEIN"/>
    <property type="match status" value="1"/>
</dbReference>
<dbReference type="RefSeq" id="WP_155598439.1">
    <property type="nucleotide sequence ID" value="NZ_RCNR01000001.1"/>
</dbReference>
<dbReference type="Pfam" id="PF00144">
    <property type="entry name" value="Beta-lactamase"/>
    <property type="match status" value="1"/>
</dbReference>
<comment type="caution">
    <text evidence="2">The sequence shown here is derived from an EMBL/GenBank/DDBJ whole genome shotgun (WGS) entry which is preliminary data.</text>
</comment>
<dbReference type="OrthoDB" id="9793489at2"/>
<dbReference type="GO" id="GO:0016787">
    <property type="term" value="F:hydrolase activity"/>
    <property type="evidence" value="ECO:0007669"/>
    <property type="project" value="UniProtKB-KW"/>
</dbReference>
<dbReference type="InterPro" id="IPR001466">
    <property type="entry name" value="Beta-lactam-related"/>
</dbReference>
<dbReference type="EMBL" id="RCNR01000001">
    <property type="protein sequence ID" value="MUH34351.1"/>
    <property type="molecule type" value="Genomic_DNA"/>
</dbReference>
<dbReference type="SUPFAM" id="SSF56601">
    <property type="entry name" value="beta-lactamase/transpeptidase-like"/>
    <property type="match status" value="1"/>
</dbReference>
<dbReference type="AlphaFoldDB" id="A0A7X3CZK6"/>
<dbReference type="InterPro" id="IPR050491">
    <property type="entry name" value="AmpC-like"/>
</dbReference>
<organism evidence="2 3">
    <name type="scientific">Zobellia amurskyensis</name>
    <dbReference type="NCBI Taxonomy" id="248905"/>
    <lineage>
        <taxon>Bacteria</taxon>
        <taxon>Pseudomonadati</taxon>
        <taxon>Bacteroidota</taxon>
        <taxon>Flavobacteriia</taxon>
        <taxon>Flavobacteriales</taxon>
        <taxon>Flavobacteriaceae</taxon>
        <taxon>Zobellia</taxon>
    </lineage>
</organism>
<accession>A0A7X3CZK6</accession>
<gene>
    <name evidence="2" type="ORF">D9O36_00705</name>
</gene>